<dbReference type="OrthoDB" id="69053at2759"/>
<dbReference type="Proteomes" id="UP000794436">
    <property type="component" value="Unassembled WGS sequence"/>
</dbReference>
<protein>
    <recommendedName>
        <fullName evidence="2">GAF domain-containing protein</fullName>
    </recommendedName>
</protein>
<dbReference type="PROSITE" id="PS50096">
    <property type="entry name" value="IQ"/>
    <property type="match status" value="3"/>
</dbReference>
<dbReference type="Pfam" id="PF00612">
    <property type="entry name" value="IQ"/>
    <property type="match status" value="2"/>
</dbReference>
<feature type="region of interest" description="Disordered" evidence="1">
    <location>
        <begin position="574"/>
        <end position="612"/>
    </location>
</feature>
<dbReference type="AlphaFoldDB" id="A0A8K1FP65"/>
<dbReference type="EMBL" id="SPLM01000037">
    <property type="protein sequence ID" value="TMW65323.1"/>
    <property type="molecule type" value="Genomic_DNA"/>
</dbReference>
<gene>
    <name evidence="3" type="ORF">Poli38472_007965</name>
</gene>
<accession>A0A8K1FP65</accession>
<name>A0A8K1FP65_PYTOL</name>
<comment type="caution">
    <text evidence="3">The sequence shown here is derived from an EMBL/GenBank/DDBJ whole genome shotgun (WGS) entry which is preliminary data.</text>
</comment>
<keyword evidence="4" id="KW-1185">Reference proteome</keyword>
<dbReference type="Gene3D" id="3.30.450.40">
    <property type="match status" value="1"/>
</dbReference>
<feature type="region of interest" description="Disordered" evidence="1">
    <location>
        <begin position="1"/>
        <end position="43"/>
    </location>
</feature>
<evidence type="ECO:0000313" key="4">
    <source>
        <dbReference type="Proteomes" id="UP000794436"/>
    </source>
</evidence>
<dbReference type="SMART" id="SM00015">
    <property type="entry name" value="IQ"/>
    <property type="match status" value="4"/>
</dbReference>
<feature type="region of interest" description="Disordered" evidence="1">
    <location>
        <begin position="426"/>
        <end position="446"/>
    </location>
</feature>
<dbReference type="InterPro" id="IPR000048">
    <property type="entry name" value="IQ_motif_EF-hand-BS"/>
</dbReference>
<evidence type="ECO:0000259" key="2">
    <source>
        <dbReference type="Pfam" id="PF01590"/>
    </source>
</evidence>
<feature type="domain" description="GAF" evidence="2">
    <location>
        <begin position="61"/>
        <end position="183"/>
    </location>
</feature>
<feature type="compositionally biased region" description="Low complexity" evidence="1">
    <location>
        <begin position="430"/>
        <end position="440"/>
    </location>
</feature>
<feature type="compositionally biased region" description="Basic and acidic residues" evidence="1">
    <location>
        <begin position="9"/>
        <end position="21"/>
    </location>
</feature>
<dbReference type="SUPFAM" id="SSF55781">
    <property type="entry name" value="GAF domain-like"/>
    <property type="match status" value="1"/>
</dbReference>
<reference evidence="3" key="1">
    <citation type="submission" date="2019-03" db="EMBL/GenBank/DDBJ databases">
        <title>Long read genome sequence of the mycoparasitic Pythium oligandrum ATCC 38472 isolated from sugarbeet rhizosphere.</title>
        <authorList>
            <person name="Gaulin E."/>
        </authorList>
    </citation>
    <scope>NUCLEOTIDE SEQUENCE</scope>
    <source>
        <strain evidence="3">ATCC 38472_TT</strain>
    </source>
</reference>
<dbReference type="InterPro" id="IPR029016">
    <property type="entry name" value="GAF-like_dom_sf"/>
</dbReference>
<dbReference type="InterPro" id="IPR003018">
    <property type="entry name" value="GAF"/>
</dbReference>
<proteinExistence type="predicted"/>
<feature type="compositionally biased region" description="Polar residues" evidence="1">
    <location>
        <begin position="596"/>
        <end position="608"/>
    </location>
</feature>
<dbReference type="CDD" id="cd23767">
    <property type="entry name" value="IQCD"/>
    <property type="match status" value="1"/>
</dbReference>
<evidence type="ECO:0000256" key="1">
    <source>
        <dbReference type="SAM" id="MobiDB-lite"/>
    </source>
</evidence>
<feature type="compositionally biased region" description="Basic residues" evidence="1">
    <location>
        <begin position="579"/>
        <end position="588"/>
    </location>
</feature>
<evidence type="ECO:0000313" key="3">
    <source>
        <dbReference type="EMBL" id="TMW65323.1"/>
    </source>
</evidence>
<dbReference type="Gene3D" id="1.20.5.190">
    <property type="match status" value="1"/>
</dbReference>
<dbReference type="Pfam" id="PF01590">
    <property type="entry name" value="GAF"/>
    <property type="match status" value="1"/>
</dbReference>
<organism evidence="3 4">
    <name type="scientific">Pythium oligandrum</name>
    <name type="common">Mycoparasitic fungus</name>
    <dbReference type="NCBI Taxonomy" id="41045"/>
    <lineage>
        <taxon>Eukaryota</taxon>
        <taxon>Sar</taxon>
        <taxon>Stramenopiles</taxon>
        <taxon>Oomycota</taxon>
        <taxon>Peronosporomycetes</taxon>
        <taxon>Pythiales</taxon>
        <taxon>Pythiaceae</taxon>
        <taxon>Pythium</taxon>
    </lineage>
</organism>
<sequence>MKLVDDEDNTLHEEEGPKDASESANEGVADTSAGSEPIGSTGAFGLRWPKPQELYQLTLPGILEIVTHNVLAVVPAERSLIYMFDKSTNLLSLQVTSNDDEDAADQEEEESDRSFPPVMGMISACFLQRRCLRMQEPHAHRSLHRDYDVPRDMTLHSLVVAPIILHHRAVGVIQLLNRFDPQDGDAASLSSPPPLLNKNTGRLLDDDEVHLRRTKPAQQQRNRVGFTAKDEQRLIQFASHVAQLLDHKLKQLSPAEADEAAKHLEDRAKNAMELLNMMNEKLEMQATVIPELKMRPRRRSTSKEPIVQAPLARPPPRIVEPPELEVDMLKVIVGISRAQALFRGHHLRKIYRLSELLQQHRAQKRQERSVLVIQKSTRNFFAQCKRTKRRSAIQTIKKAFNAYKLRAKVAEGIHLKRGILNKLPRRRESALPVPSASVPSQPAPPRRVTVTERQRIKSASDIQRHFRGHKVRKQIRKALGFSNISKAIRNIVLLQSFIRGGIARKRVQKMLKEKRERRVPNMVCMRIASNNNETPVIPQAPSYPLPLRTPRHQRNPTVDNCTTACISRLELPLPPRNETRRRHPQRKLRLSDGKSIANNQEDASSGLTMDSRRLVASPLRGTTARTAPNTLALLDRDGNLSHSDAVRAFPTVMFDTSCFRRKKHPPAVQYVESWMLRKQPIPPVEELRSPSSPPKLPSLLPRLSAPSQTAWKDSELLCCFVPAHPGRQPVTPRRLSIHRSSSIRIRPQTTN</sequence>